<dbReference type="InParanoid" id="A0CXP1"/>
<protein>
    <recommendedName>
        <fullName evidence="5">Transmembrane protein</fullName>
    </recommendedName>
</protein>
<dbReference type="OMA" id="TDIPNHP"/>
<dbReference type="HOGENOM" id="CLU_675213_0_0_1"/>
<feature type="transmembrane region" description="Helical" evidence="2">
    <location>
        <begin position="273"/>
        <end position="290"/>
    </location>
</feature>
<feature type="region of interest" description="Disordered" evidence="1">
    <location>
        <begin position="1"/>
        <end position="52"/>
    </location>
</feature>
<organism evidence="3 4">
    <name type="scientific">Paramecium tetraurelia</name>
    <dbReference type="NCBI Taxonomy" id="5888"/>
    <lineage>
        <taxon>Eukaryota</taxon>
        <taxon>Sar</taxon>
        <taxon>Alveolata</taxon>
        <taxon>Ciliophora</taxon>
        <taxon>Intramacronucleata</taxon>
        <taxon>Oligohymenophorea</taxon>
        <taxon>Peniculida</taxon>
        <taxon>Parameciidae</taxon>
        <taxon>Paramecium</taxon>
    </lineage>
</organism>
<dbReference type="EMBL" id="CT868208">
    <property type="protein sequence ID" value="CAK75558.1"/>
    <property type="molecule type" value="Genomic_DNA"/>
</dbReference>
<accession>A0CXP1</accession>
<keyword evidence="2" id="KW-0472">Membrane</keyword>
<name>A0CXP1_PARTE</name>
<feature type="transmembrane region" description="Helical" evidence="2">
    <location>
        <begin position="65"/>
        <end position="84"/>
    </location>
</feature>
<evidence type="ECO:0008006" key="5">
    <source>
        <dbReference type="Google" id="ProtNLM"/>
    </source>
</evidence>
<gene>
    <name evidence="3" type="ORF">GSPATT00011190001</name>
</gene>
<dbReference type="OrthoDB" id="305513at2759"/>
<feature type="transmembrane region" description="Helical" evidence="2">
    <location>
        <begin position="161"/>
        <end position="181"/>
    </location>
</feature>
<reference evidence="3 4" key="1">
    <citation type="journal article" date="2006" name="Nature">
        <title>Global trends of whole-genome duplications revealed by the ciliate Paramecium tetraurelia.</title>
        <authorList>
            <consortium name="Genoscope"/>
            <person name="Aury J.-M."/>
            <person name="Jaillon O."/>
            <person name="Duret L."/>
            <person name="Noel B."/>
            <person name="Jubin C."/>
            <person name="Porcel B.M."/>
            <person name="Segurens B."/>
            <person name="Daubin V."/>
            <person name="Anthouard V."/>
            <person name="Aiach N."/>
            <person name="Arnaiz O."/>
            <person name="Billaut A."/>
            <person name="Beisson J."/>
            <person name="Blanc I."/>
            <person name="Bouhouche K."/>
            <person name="Camara F."/>
            <person name="Duharcourt S."/>
            <person name="Guigo R."/>
            <person name="Gogendeau D."/>
            <person name="Katinka M."/>
            <person name="Keller A.-M."/>
            <person name="Kissmehl R."/>
            <person name="Klotz C."/>
            <person name="Koll F."/>
            <person name="Le Moue A."/>
            <person name="Lepere C."/>
            <person name="Malinsky S."/>
            <person name="Nowacki M."/>
            <person name="Nowak J.K."/>
            <person name="Plattner H."/>
            <person name="Poulain J."/>
            <person name="Ruiz F."/>
            <person name="Serrano V."/>
            <person name="Zagulski M."/>
            <person name="Dessen P."/>
            <person name="Betermier M."/>
            <person name="Weissenbach J."/>
            <person name="Scarpelli C."/>
            <person name="Schachter V."/>
            <person name="Sperling L."/>
            <person name="Meyer E."/>
            <person name="Cohen J."/>
            <person name="Wincker P."/>
        </authorList>
    </citation>
    <scope>NUCLEOTIDE SEQUENCE [LARGE SCALE GENOMIC DNA]</scope>
    <source>
        <strain evidence="3 4">Stock d4-2</strain>
    </source>
</reference>
<keyword evidence="2" id="KW-0812">Transmembrane</keyword>
<evidence type="ECO:0000313" key="3">
    <source>
        <dbReference type="EMBL" id="CAK75558.1"/>
    </source>
</evidence>
<feature type="compositionally biased region" description="Basic residues" evidence="1">
    <location>
        <begin position="33"/>
        <end position="50"/>
    </location>
</feature>
<dbReference type="GeneID" id="5028740"/>
<evidence type="ECO:0000256" key="2">
    <source>
        <dbReference type="SAM" id="Phobius"/>
    </source>
</evidence>
<keyword evidence="2" id="KW-1133">Transmembrane helix</keyword>
<evidence type="ECO:0000256" key="1">
    <source>
        <dbReference type="SAM" id="MobiDB-lite"/>
    </source>
</evidence>
<proteinExistence type="predicted"/>
<dbReference type="KEGG" id="ptm:GSPATT00011190001"/>
<sequence length="408" mass="48845">MDRENAGHVPININQTENKKGQCCNHTQDHQNQHKHKHSHPHQHQHHHHSSYNPFANVPQEMRVFIWYAIISGDYAMQIFMQLPMMAQGYYFYMMIQQALMMPIYKLNGWLNQIMPGNMLKSIFGGFAIYYFMGHGLLLYFNYETYPELVSIPNKLELHYLHYLCYLYYLFLGSIMPTRLVQISRFQRTFRYQTRTTHTLQNEQKHLHYLLNPQSCQMLTLCILSKMHQKMGISFYAIQCMHWSIQLSTPHSLSYFLDFVLFFHTQRTQEKSYFDLLIILINIWQFYYFAQQYILCLLRISYNITPSELVQWRRYSYLWANDRGMFGNPFDKGFINNWISFIKPFLTSKGEENWATNKYINVTDIPNHPLGAQAQLIIDQQIRQLRKMEKDMIKTQVANEESEGLLNE</sequence>
<keyword evidence="4" id="KW-1185">Reference proteome</keyword>
<dbReference type="AlphaFoldDB" id="A0CXP1"/>
<evidence type="ECO:0000313" key="4">
    <source>
        <dbReference type="Proteomes" id="UP000000600"/>
    </source>
</evidence>
<dbReference type="Proteomes" id="UP000000600">
    <property type="component" value="Unassembled WGS sequence"/>
</dbReference>
<feature type="transmembrane region" description="Helical" evidence="2">
    <location>
        <begin position="123"/>
        <end position="141"/>
    </location>
</feature>
<dbReference type="RefSeq" id="XP_001442955.1">
    <property type="nucleotide sequence ID" value="XM_001442918.2"/>
</dbReference>
<feature type="transmembrane region" description="Helical" evidence="2">
    <location>
        <begin position="90"/>
        <end position="111"/>
    </location>
</feature>